<organism evidence="2 3">
    <name type="scientific">Propionibacterium ruminifibrarum</name>
    <dbReference type="NCBI Taxonomy" id="1962131"/>
    <lineage>
        <taxon>Bacteria</taxon>
        <taxon>Bacillati</taxon>
        <taxon>Actinomycetota</taxon>
        <taxon>Actinomycetes</taxon>
        <taxon>Propionibacteriales</taxon>
        <taxon>Propionibacteriaceae</taxon>
        <taxon>Propionibacterium</taxon>
    </lineage>
</organism>
<keyword evidence="2" id="KW-0808">Transferase</keyword>
<reference evidence="3" key="1">
    <citation type="submission" date="2018-02" db="EMBL/GenBank/DDBJ databases">
        <authorList>
            <person name="Hornung B."/>
        </authorList>
    </citation>
    <scope>NUCLEOTIDE SEQUENCE [LARGE SCALE GENOMIC DNA]</scope>
</reference>
<gene>
    <name evidence="2" type="ORF">PROPJV5_1102</name>
</gene>
<dbReference type="RefSeq" id="WP_119715349.1">
    <property type="nucleotide sequence ID" value="NZ_OMOH01000004.1"/>
</dbReference>
<dbReference type="Gene3D" id="2.40.33.40">
    <property type="entry name" value="Phosphotransferase system, glucitol/sorbitol-specific IIA component"/>
    <property type="match status" value="1"/>
</dbReference>
<dbReference type="PROSITE" id="PS51097">
    <property type="entry name" value="PTS_EIIA_TYPE_5"/>
    <property type="match status" value="1"/>
</dbReference>
<accession>A0A375I014</accession>
<feature type="modified residue" description="Phosphohistidine; by HPr" evidence="1">
    <location>
        <position position="43"/>
    </location>
</feature>
<keyword evidence="3" id="KW-1185">Reference proteome</keyword>
<dbReference type="AlphaFoldDB" id="A0A375I014"/>
<dbReference type="OrthoDB" id="3625833at2"/>
<dbReference type="GO" id="GO:0005737">
    <property type="term" value="C:cytoplasm"/>
    <property type="evidence" value="ECO:0007669"/>
    <property type="project" value="InterPro"/>
</dbReference>
<dbReference type="Proteomes" id="UP000265962">
    <property type="component" value="Unassembled WGS sequence"/>
</dbReference>
<dbReference type="GO" id="GO:0016301">
    <property type="term" value="F:kinase activity"/>
    <property type="evidence" value="ECO:0007669"/>
    <property type="project" value="TreeGrafter"/>
</dbReference>
<dbReference type="EMBL" id="OMOH01000004">
    <property type="protein sequence ID" value="SPF68159.1"/>
    <property type="molecule type" value="Genomic_DNA"/>
</dbReference>
<proteinExistence type="predicted"/>
<dbReference type="InterPro" id="IPR004716">
    <property type="entry name" value="PTS_IIA_glucitol/sorbitol-sp"/>
</dbReference>
<dbReference type="EC" id="2.7.1.-" evidence="2"/>
<dbReference type="PANTHER" id="PTHR40398">
    <property type="entry name" value="PTS SYSTEM GLUCITOL/SORBITOL-SPECIFIC EIIA COMPONENT"/>
    <property type="match status" value="1"/>
</dbReference>
<dbReference type="GO" id="GO:0009401">
    <property type="term" value="P:phosphoenolpyruvate-dependent sugar phosphotransferase system"/>
    <property type="evidence" value="ECO:0007669"/>
    <property type="project" value="InterPro"/>
</dbReference>
<sequence>MSTLWSADVTAIGPDAGDMIDGGVVILFGEPVPEALAEVSVVHRTTTPLARDITAGDLFRIAGQDYTVDAIGERACANLTELGHVVIYVNQPEQELLPGAVLASGPELTIPAVGSTVEFLEA</sequence>
<name>A0A375I014_9ACTN</name>
<evidence type="ECO:0000313" key="2">
    <source>
        <dbReference type="EMBL" id="SPF68159.1"/>
    </source>
</evidence>
<dbReference type="PANTHER" id="PTHR40398:SF1">
    <property type="entry name" value="PTS SYSTEM GLUCITOL_SORBITOL-SPECIFIC EIIA COMPONENT"/>
    <property type="match status" value="1"/>
</dbReference>
<dbReference type="Pfam" id="PF03829">
    <property type="entry name" value="PTSIIA_gutA"/>
    <property type="match status" value="1"/>
</dbReference>
<dbReference type="GO" id="GO:0008982">
    <property type="term" value="F:protein-N(PI)-phosphohistidine-sugar phosphotransferase activity"/>
    <property type="evidence" value="ECO:0007669"/>
    <property type="project" value="InterPro"/>
</dbReference>
<protein>
    <submittedName>
        <fullName evidence="2">Protein-Npi-phosphohistidine-sugar phosphotransferase</fullName>
        <ecNumber evidence="2">2.7.1.-</ecNumber>
    </submittedName>
</protein>
<dbReference type="SUPFAM" id="SSF141530">
    <property type="entry name" value="PTSIIA/GutA-like"/>
    <property type="match status" value="1"/>
</dbReference>
<evidence type="ECO:0000313" key="3">
    <source>
        <dbReference type="Proteomes" id="UP000265962"/>
    </source>
</evidence>
<dbReference type="InterPro" id="IPR036665">
    <property type="entry name" value="PTS_IIA_glucitol/sorbitol_sf"/>
</dbReference>
<evidence type="ECO:0000256" key="1">
    <source>
        <dbReference type="PROSITE-ProRule" id="PRU00420"/>
    </source>
</evidence>